<evidence type="ECO:0000256" key="6">
    <source>
        <dbReference type="ARBA" id="ARBA00022989"/>
    </source>
</evidence>
<dbReference type="PANTHER" id="PTHR43099">
    <property type="entry name" value="UPF0053 PROTEIN YRKA"/>
    <property type="match status" value="1"/>
</dbReference>
<dbReference type="InterPro" id="IPR002550">
    <property type="entry name" value="CNNM"/>
</dbReference>
<evidence type="ECO:0000313" key="14">
    <source>
        <dbReference type="EMBL" id="MBP1918734.1"/>
    </source>
</evidence>
<dbReference type="Gene3D" id="3.10.580.10">
    <property type="entry name" value="CBS-domain"/>
    <property type="match status" value="1"/>
</dbReference>
<evidence type="ECO:0000256" key="9">
    <source>
        <dbReference type="PROSITE-ProRule" id="PRU00703"/>
    </source>
</evidence>
<evidence type="ECO:0000256" key="3">
    <source>
        <dbReference type="ARBA" id="ARBA00022475"/>
    </source>
</evidence>
<comment type="caution">
    <text evidence="14">The sequence shown here is derived from an EMBL/GenBank/DDBJ whole genome shotgun (WGS) entry which is preliminary data.</text>
</comment>
<comment type="similarity">
    <text evidence="2">Belongs to the UPF0053 family.</text>
</comment>
<proteinExistence type="inferred from homology"/>
<keyword evidence="6 10" id="KW-1133">Transmembrane helix</keyword>
<protein>
    <submittedName>
        <fullName evidence="14">Hemolysin</fullName>
    </submittedName>
</protein>
<name>A0ABS4G2G5_9CLOT</name>
<evidence type="ECO:0000256" key="4">
    <source>
        <dbReference type="ARBA" id="ARBA00022692"/>
    </source>
</evidence>
<evidence type="ECO:0000313" key="15">
    <source>
        <dbReference type="Proteomes" id="UP001519271"/>
    </source>
</evidence>
<dbReference type="Pfam" id="PF03471">
    <property type="entry name" value="CorC_HlyC"/>
    <property type="match status" value="1"/>
</dbReference>
<keyword evidence="3" id="KW-1003">Cell membrane</keyword>
<dbReference type="RefSeq" id="WP_209458961.1">
    <property type="nucleotide sequence ID" value="NZ_JAGGKC010000008.1"/>
</dbReference>
<dbReference type="InterPro" id="IPR044751">
    <property type="entry name" value="Ion_transp-like_CBS"/>
</dbReference>
<dbReference type="Pfam" id="PF00571">
    <property type="entry name" value="CBS"/>
    <property type="match status" value="2"/>
</dbReference>
<evidence type="ECO:0000256" key="8">
    <source>
        <dbReference type="ARBA" id="ARBA00023136"/>
    </source>
</evidence>
<reference evidence="14 15" key="1">
    <citation type="submission" date="2021-03" db="EMBL/GenBank/DDBJ databases">
        <title>Genomic Encyclopedia of Type Strains, Phase IV (KMG-IV): sequencing the most valuable type-strain genomes for metagenomic binning, comparative biology and taxonomic classification.</title>
        <authorList>
            <person name="Goeker M."/>
        </authorList>
    </citation>
    <scope>NUCLEOTIDE SEQUENCE [LARGE SCALE GENOMIC DNA]</scope>
    <source>
        <strain evidence="14 15">DSM 6139</strain>
    </source>
</reference>
<dbReference type="SUPFAM" id="SSF56176">
    <property type="entry name" value="FAD-binding/transporter-associated domain-like"/>
    <property type="match status" value="1"/>
</dbReference>
<keyword evidence="5" id="KW-0677">Repeat</keyword>
<evidence type="ECO:0000256" key="10">
    <source>
        <dbReference type="PROSITE-ProRule" id="PRU01193"/>
    </source>
</evidence>
<dbReference type="CDD" id="cd04590">
    <property type="entry name" value="CBS_pair_CorC_HlyC_assoc"/>
    <property type="match status" value="1"/>
</dbReference>
<evidence type="ECO:0000256" key="5">
    <source>
        <dbReference type="ARBA" id="ARBA00022737"/>
    </source>
</evidence>
<dbReference type="Pfam" id="PF01595">
    <property type="entry name" value="CNNM"/>
    <property type="match status" value="1"/>
</dbReference>
<dbReference type="SUPFAM" id="SSF54631">
    <property type="entry name" value="CBS-domain pair"/>
    <property type="match status" value="1"/>
</dbReference>
<dbReference type="InterPro" id="IPR051676">
    <property type="entry name" value="UPF0053_domain"/>
</dbReference>
<feature type="domain" description="CBS" evidence="12">
    <location>
        <begin position="221"/>
        <end position="285"/>
    </location>
</feature>
<keyword evidence="8 10" id="KW-0472">Membrane</keyword>
<accession>A0ABS4G2G5</accession>
<sequence>MSTTELISQIILIIVLVLINSFFAMAEMATVSSNRTKINVKAEAGDKNAQNLIKILERPSDFLSTIQVGITLAGFFASAQAATGLAQEMGALLVRYNVPYSETISVVLITIIISYFTLVFGELLPKRMALQNPEKTALGAIGVIKVVSVVARPFVKFLSASTSFFAKLIGIHSDTLDQEVSLEEIKSLIEVGREKGVINQTERDMLEGILEFDNKLAREVMTPRTEVDMISIQEPVNNIVTKAINSNFSRIPMYDEDVDNIIGILYVKDLFRRITNTGKPGNLESLLRKPMFAPETKFIDDLFKEMQGKKQQLAILIDEYGGFSGIVTIEDLLEEIVGNMYDEHDIIDGYINKVTDNIFIVDGLVSIDDFNDRSGLELFSENTDSLGGYVIEKLGRVPLKGDTVIHQGTELKVLKMSGKRIKELKVTIKPADGKKEADNEPVSYEDSGGY</sequence>
<feature type="transmembrane region" description="Helical" evidence="11">
    <location>
        <begin position="6"/>
        <end position="26"/>
    </location>
</feature>
<evidence type="ECO:0000256" key="11">
    <source>
        <dbReference type="SAM" id="Phobius"/>
    </source>
</evidence>
<evidence type="ECO:0000256" key="7">
    <source>
        <dbReference type="ARBA" id="ARBA00023122"/>
    </source>
</evidence>
<organism evidence="14 15">
    <name type="scientific">Youngiibacter multivorans</name>
    <dbReference type="NCBI Taxonomy" id="937251"/>
    <lineage>
        <taxon>Bacteria</taxon>
        <taxon>Bacillati</taxon>
        <taxon>Bacillota</taxon>
        <taxon>Clostridia</taxon>
        <taxon>Eubacteriales</taxon>
        <taxon>Clostridiaceae</taxon>
        <taxon>Youngiibacter</taxon>
    </lineage>
</organism>
<evidence type="ECO:0000256" key="1">
    <source>
        <dbReference type="ARBA" id="ARBA00004651"/>
    </source>
</evidence>
<dbReference type="PROSITE" id="PS51846">
    <property type="entry name" value="CNNM"/>
    <property type="match status" value="1"/>
</dbReference>
<evidence type="ECO:0000259" key="12">
    <source>
        <dbReference type="PROSITE" id="PS51371"/>
    </source>
</evidence>
<dbReference type="Proteomes" id="UP001519271">
    <property type="component" value="Unassembled WGS sequence"/>
</dbReference>
<feature type="transmembrane region" description="Helical" evidence="11">
    <location>
        <begin position="136"/>
        <end position="155"/>
    </location>
</feature>
<dbReference type="EMBL" id="JAGGKC010000008">
    <property type="protein sequence ID" value="MBP1918734.1"/>
    <property type="molecule type" value="Genomic_DNA"/>
</dbReference>
<feature type="domain" description="CBS" evidence="12">
    <location>
        <begin position="286"/>
        <end position="346"/>
    </location>
</feature>
<dbReference type="PANTHER" id="PTHR43099:SF2">
    <property type="entry name" value="UPF0053 PROTEIN YRKA"/>
    <property type="match status" value="1"/>
</dbReference>
<dbReference type="Gene3D" id="3.30.465.10">
    <property type="match status" value="1"/>
</dbReference>
<dbReference type="InterPro" id="IPR036318">
    <property type="entry name" value="FAD-bd_PCMH-like_sf"/>
</dbReference>
<evidence type="ECO:0000259" key="13">
    <source>
        <dbReference type="PROSITE" id="PS51846"/>
    </source>
</evidence>
<dbReference type="InterPro" id="IPR016169">
    <property type="entry name" value="FAD-bd_PCMH_sub2"/>
</dbReference>
<keyword evidence="4 10" id="KW-0812">Transmembrane</keyword>
<dbReference type="SMART" id="SM01091">
    <property type="entry name" value="CorC_HlyC"/>
    <property type="match status" value="1"/>
</dbReference>
<dbReference type="InterPro" id="IPR046342">
    <property type="entry name" value="CBS_dom_sf"/>
</dbReference>
<keyword evidence="7 9" id="KW-0129">CBS domain</keyword>
<comment type="subcellular location">
    <subcellularLocation>
        <location evidence="1">Cell membrane</location>
        <topology evidence="1">Multi-pass membrane protein</topology>
    </subcellularLocation>
</comment>
<gene>
    <name evidence="14" type="ORF">J2Z34_001214</name>
</gene>
<dbReference type="InterPro" id="IPR000644">
    <property type="entry name" value="CBS_dom"/>
</dbReference>
<dbReference type="PROSITE" id="PS51371">
    <property type="entry name" value="CBS"/>
    <property type="match status" value="2"/>
</dbReference>
<dbReference type="InterPro" id="IPR005170">
    <property type="entry name" value="Transptr-assoc_dom"/>
</dbReference>
<feature type="domain" description="CNNM transmembrane" evidence="13">
    <location>
        <begin position="2"/>
        <end position="202"/>
    </location>
</feature>
<feature type="transmembrane region" description="Helical" evidence="11">
    <location>
        <begin position="62"/>
        <end position="83"/>
    </location>
</feature>
<evidence type="ECO:0000256" key="2">
    <source>
        <dbReference type="ARBA" id="ARBA00006337"/>
    </source>
</evidence>
<keyword evidence="15" id="KW-1185">Reference proteome</keyword>
<feature type="transmembrane region" description="Helical" evidence="11">
    <location>
        <begin position="103"/>
        <end position="124"/>
    </location>
</feature>